<evidence type="ECO:0000313" key="1">
    <source>
        <dbReference type="EMBL" id="GFR95569.1"/>
    </source>
</evidence>
<gene>
    <name evidence="1" type="ORF">ElyMa_002697000</name>
</gene>
<sequence length="147" mass="16018">MGADCAPSWTWNARIENCVHLTQPVPFSGLKNLCPGGDMRSVFIGSVEKDQEVKDFLQANGSTDAIFLYIEYSSAPRTRHGAPIFDWPGANIEFNSSAYHNLSATTDYAGAGASSCVIKNITTGEWNFIADCTGKTFPTLCELGRRE</sequence>
<proteinExistence type="predicted"/>
<dbReference type="AlphaFoldDB" id="A0AAV4HCX4"/>
<evidence type="ECO:0008006" key="3">
    <source>
        <dbReference type="Google" id="ProtNLM"/>
    </source>
</evidence>
<keyword evidence="2" id="KW-1185">Reference proteome</keyword>
<dbReference type="Proteomes" id="UP000762676">
    <property type="component" value="Unassembled WGS sequence"/>
</dbReference>
<accession>A0AAV4HCX4</accession>
<name>A0AAV4HCX4_9GAST</name>
<dbReference type="EMBL" id="BMAT01005551">
    <property type="protein sequence ID" value="GFR95569.1"/>
    <property type="molecule type" value="Genomic_DNA"/>
</dbReference>
<comment type="caution">
    <text evidence="1">The sequence shown here is derived from an EMBL/GenBank/DDBJ whole genome shotgun (WGS) entry which is preliminary data.</text>
</comment>
<evidence type="ECO:0000313" key="2">
    <source>
        <dbReference type="Proteomes" id="UP000762676"/>
    </source>
</evidence>
<organism evidence="1 2">
    <name type="scientific">Elysia marginata</name>
    <dbReference type="NCBI Taxonomy" id="1093978"/>
    <lineage>
        <taxon>Eukaryota</taxon>
        <taxon>Metazoa</taxon>
        <taxon>Spiralia</taxon>
        <taxon>Lophotrochozoa</taxon>
        <taxon>Mollusca</taxon>
        <taxon>Gastropoda</taxon>
        <taxon>Heterobranchia</taxon>
        <taxon>Euthyneura</taxon>
        <taxon>Panpulmonata</taxon>
        <taxon>Sacoglossa</taxon>
        <taxon>Placobranchoidea</taxon>
        <taxon>Plakobranchidae</taxon>
        <taxon>Elysia</taxon>
    </lineage>
</organism>
<protein>
    <recommendedName>
        <fullName evidence="3">C-type lectin domain-containing protein</fullName>
    </recommendedName>
</protein>
<reference evidence="1 2" key="1">
    <citation type="journal article" date="2021" name="Elife">
        <title>Chloroplast acquisition without the gene transfer in kleptoplastic sea slugs, Plakobranchus ocellatus.</title>
        <authorList>
            <person name="Maeda T."/>
            <person name="Takahashi S."/>
            <person name="Yoshida T."/>
            <person name="Shimamura S."/>
            <person name="Takaki Y."/>
            <person name="Nagai Y."/>
            <person name="Toyoda A."/>
            <person name="Suzuki Y."/>
            <person name="Arimoto A."/>
            <person name="Ishii H."/>
            <person name="Satoh N."/>
            <person name="Nishiyama T."/>
            <person name="Hasebe M."/>
            <person name="Maruyama T."/>
            <person name="Minagawa J."/>
            <person name="Obokata J."/>
            <person name="Shigenobu S."/>
        </authorList>
    </citation>
    <scope>NUCLEOTIDE SEQUENCE [LARGE SCALE GENOMIC DNA]</scope>
</reference>